<reference evidence="1 2" key="1">
    <citation type="submission" date="2019-12" db="EMBL/GenBank/DDBJ databases">
        <title>Chromosome-level assembly of the Caenorhabditis remanei genome.</title>
        <authorList>
            <person name="Teterina A.A."/>
            <person name="Willis J.H."/>
            <person name="Phillips P.C."/>
        </authorList>
    </citation>
    <scope>NUCLEOTIDE SEQUENCE [LARGE SCALE GENOMIC DNA]</scope>
    <source>
        <strain evidence="1 2">PX506</strain>
        <tissue evidence="1">Whole organism</tissue>
    </source>
</reference>
<protein>
    <submittedName>
        <fullName evidence="1">Uncharacterized protein</fullName>
    </submittedName>
</protein>
<dbReference type="KEGG" id="crq:GCK72_015673"/>
<accession>A0A6A5GY20</accession>
<dbReference type="AlphaFoldDB" id="A0A6A5GY20"/>
<evidence type="ECO:0000313" key="2">
    <source>
        <dbReference type="Proteomes" id="UP000483820"/>
    </source>
</evidence>
<dbReference type="GeneID" id="78776135"/>
<dbReference type="Proteomes" id="UP000483820">
    <property type="component" value="Chromosome IV"/>
</dbReference>
<dbReference type="RefSeq" id="XP_053585830.1">
    <property type="nucleotide sequence ID" value="XM_053731058.1"/>
</dbReference>
<evidence type="ECO:0000313" key="1">
    <source>
        <dbReference type="EMBL" id="KAF1759212.1"/>
    </source>
</evidence>
<gene>
    <name evidence="1" type="ORF">GCK72_015673</name>
</gene>
<organism evidence="1 2">
    <name type="scientific">Caenorhabditis remanei</name>
    <name type="common">Caenorhabditis vulgaris</name>
    <dbReference type="NCBI Taxonomy" id="31234"/>
    <lineage>
        <taxon>Eukaryota</taxon>
        <taxon>Metazoa</taxon>
        <taxon>Ecdysozoa</taxon>
        <taxon>Nematoda</taxon>
        <taxon>Chromadorea</taxon>
        <taxon>Rhabditida</taxon>
        <taxon>Rhabditina</taxon>
        <taxon>Rhabditomorpha</taxon>
        <taxon>Rhabditoidea</taxon>
        <taxon>Rhabditidae</taxon>
        <taxon>Peloderinae</taxon>
        <taxon>Caenorhabditis</taxon>
    </lineage>
</organism>
<dbReference type="EMBL" id="WUAV01000004">
    <property type="protein sequence ID" value="KAF1759212.1"/>
    <property type="molecule type" value="Genomic_DNA"/>
</dbReference>
<dbReference type="CTD" id="78776135"/>
<comment type="caution">
    <text evidence="1">The sequence shown here is derived from an EMBL/GenBank/DDBJ whole genome shotgun (WGS) entry which is preliminary data.</text>
</comment>
<sequence>MEKEEGDPFVGSVHCTFQTPHSKVNTYCYGITPPPPAIPEPMFYLMHCSNPMKKARTCPVCWLHFDNLSRCAGHISSRHPAATFPSAIHPISIDVIRQWGQLAETVYPGYLREVCLTRKALEVSSFKRLKNLSPDTIYSVHS</sequence>
<name>A0A6A5GY20_CAERE</name>
<proteinExistence type="predicted"/>